<gene>
    <name evidence="19" type="ORF">GSLYS_00009742001</name>
</gene>
<dbReference type="InterPro" id="IPR000152">
    <property type="entry name" value="EGF-type_Asp/Asn_hydroxyl_site"/>
</dbReference>
<dbReference type="InterPro" id="IPR051568">
    <property type="entry name" value="LZTR1/Attractin"/>
</dbReference>
<dbReference type="PANTHER" id="PTHR46376:SF1">
    <property type="entry name" value="LEUCINE-ZIPPER-LIKE TRANSCRIPTIONAL REGULATOR 1"/>
    <property type="match status" value="1"/>
</dbReference>
<dbReference type="GO" id="GO:0005794">
    <property type="term" value="C:Golgi apparatus"/>
    <property type="evidence" value="ECO:0007669"/>
    <property type="project" value="TreeGrafter"/>
</dbReference>
<organism evidence="19 20">
    <name type="scientific">Lymnaea stagnalis</name>
    <name type="common">Great pond snail</name>
    <name type="synonym">Helix stagnalis</name>
    <dbReference type="NCBI Taxonomy" id="6523"/>
    <lineage>
        <taxon>Eukaryota</taxon>
        <taxon>Metazoa</taxon>
        <taxon>Spiralia</taxon>
        <taxon>Lophotrochozoa</taxon>
        <taxon>Mollusca</taxon>
        <taxon>Gastropoda</taxon>
        <taxon>Heterobranchia</taxon>
        <taxon>Euthyneura</taxon>
        <taxon>Panpulmonata</taxon>
        <taxon>Hygrophila</taxon>
        <taxon>Lymnaeoidea</taxon>
        <taxon>Lymnaeidae</taxon>
        <taxon>Lymnaea</taxon>
    </lineage>
</organism>
<name>A0AAV2HQ13_LYMST</name>
<dbReference type="Pfam" id="PF24973">
    <property type="entry name" value="EGF_LMN_ATRN"/>
    <property type="match status" value="1"/>
</dbReference>
<evidence type="ECO:0000256" key="14">
    <source>
        <dbReference type="PROSITE-ProRule" id="PRU00460"/>
    </source>
</evidence>
<dbReference type="FunFam" id="2.10.25.10:FF:000202">
    <property type="entry name" value="Multiple epidermal growth factor-like domains 8"/>
    <property type="match status" value="1"/>
</dbReference>
<keyword evidence="11" id="KW-0325">Glycoprotein</keyword>
<dbReference type="InterPro" id="IPR056737">
    <property type="entry name" value="Beta-prop_ATRN-MKLN-like"/>
</dbReference>
<dbReference type="FunFam" id="2.10.25.10:FF:000191">
    <property type="entry name" value="Multiple epidermal growth factor-like domains 8"/>
    <property type="match status" value="1"/>
</dbReference>
<evidence type="ECO:0000256" key="2">
    <source>
        <dbReference type="ARBA" id="ARBA00022441"/>
    </source>
</evidence>
<evidence type="ECO:0000256" key="13">
    <source>
        <dbReference type="PROSITE-ProRule" id="PRU00076"/>
    </source>
</evidence>
<keyword evidence="5 15" id="KW-0732">Signal</keyword>
<evidence type="ECO:0000256" key="15">
    <source>
        <dbReference type="SAM" id="SignalP"/>
    </source>
</evidence>
<keyword evidence="8" id="KW-1133">Transmembrane helix</keyword>
<dbReference type="InterPro" id="IPR002049">
    <property type="entry name" value="LE_dom"/>
</dbReference>
<dbReference type="CDD" id="cd00041">
    <property type="entry name" value="CUB"/>
    <property type="match status" value="1"/>
</dbReference>
<dbReference type="InterPro" id="IPR035914">
    <property type="entry name" value="Sperma_CUB_dom_sf"/>
</dbReference>
<dbReference type="Gene3D" id="2.10.25.10">
    <property type="entry name" value="Laminin"/>
    <property type="match status" value="4"/>
</dbReference>
<feature type="non-terminal residue" evidence="19">
    <location>
        <position position="1344"/>
    </location>
</feature>
<dbReference type="InterPro" id="IPR006652">
    <property type="entry name" value="Kelch_1"/>
</dbReference>
<evidence type="ECO:0000256" key="12">
    <source>
        <dbReference type="ARBA" id="ARBA00023292"/>
    </source>
</evidence>
<keyword evidence="2" id="KW-0880">Kelch repeat</keyword>
<dbReference type="SMART" id="SM00042">
    <property type="entry name" value="CUB"/>
    <property type="match status" value="1"/>
</dbReference>
<keyword evidence="20" id="KW-1185">Reference proteome</keyword>
<feature type="domain" description="CUB" evidence="16">
    <location>
        <begin position="30"/>
        <end position="140"/>
    </location>
</feature>
<keyword evidence="10 14" id="KW-1015">Disulfide bond</keyword>
<comment type="caution">
    <text evidence="13">Lacks conserved residue(s) required for the propagation of feature annotation.</text>
</comment>
<feature type="disulfide bond" evidence="14">
    <location>
        <begin position="855"/>
        <end position="869"/>
    </location>
</feature>
<dbReference type="Pfam" id="PF12947">
    <property type="entry name" value="EGF_3"/>
    <property type="match status" value="1"/>
</dbReference>
<dbReference type="PROSITE" id="PS50026">
    <property type="entry name" value="EGF_3"/>
    <property type="match status" value="1"/>
</dbReference>
<dbReference type="PROSITE" id="PS01187">
    <property type="entry name" value="EGF_CA"/>
    <property type="match status" value="1"/>
</dbReference>
<dbReference type="Pfam" id="PF00431">
    <property type="entry name" value="CUB"/>
    <property type="match status" value="1"/>
</dbReference>
<dbReference type="SMART" id="SM00180">
    <property type="entry name" value="EGF_Lam"/>
    <property type="match status" value="2"/>
</dbReference>
<dbReference type="InterPro" id="IPR002165">
    <property type="entry name" value="Plexin_repeat"/>
</dbReference>
<dbReference type="Pfam" id="PF01344">
    <property type="entry name" value="Kelch_1"/>
    <property type="match status" value="1"/>
</dbReference>
<dbReference type="Proteomes" id="UP001497497">
    <property type="component" value="Unassembled WGS sequence"/>
</dbReference>
<dbReference type="InterPro" id="IPR001881">
    <property type="entry name" value="EGF-like_Ca-bd_dom"/>
</dbReference>
<comment type="subcellular location">
    <subcellularLocation>
        <location evidence="1">Membrane</location>
        <topology evidence="1">Single-pass type I membrane protein</topology>
    </subcellularLocation>
</comment>
<evidence type="ECO:0000256" key="3">
    <source>
        <dbReference type="ARBA" id="ARBA00022536"/>
    </source>
</evidence>
<evidence type="ECO:0000256" key="7">
    <source>
        <dbReference type="ARBA" id="ARBA00022837"/>
    </source>
</evidence>
<dbReference type="PROSITE" id="PS50027">
    <property type="entry name" value="EGF_LAM_2"/>
    <property type="match status" value="1"/>
</dbReference>
<keyword evidence="9" id="KW-0472">Membrane</keyword>
<evidence type="ECO:0000256" key="6">
    <source>
        <dbReference type="ARBA" id="ARBA00022737"/>
    </source>
</evidence>
<protein>
    <recommendedName>
        <fullName evidence="21">Multiple epidermal growth factor-like domains protein 8</fullName>
    </recommendedName>
</protein>
<dbReference type="SMART" id="SM00423">
    <property type="entry name" value="PSI"/>
    <property type="match status" value="5"/>
</dbReference>
<dbReference type="CDD" id="cd00055">
    <property type="entry name" value="EGF_Lam"/>
    <property type="match status" value="2"/>
</dbReference>
<dbReference type="SUPFAM" id="SSF49854">
    <property type="entry name" value="Spermadhesin, CUB domain"/>
    <property type="match status" value="1"/>
</dbReference>
<feature type="signal peptide" evidence="15">
    <location>
        <begin position="1"/>
        <end position="23"/>
    </location>
</feature>
<evidence type="ECO:0000259" key="18">
    <source>
        <dbReference type="PROSITE" id="PS50027"/>
    </source>
</evidence>
<sequence>MTVVGLFIGLNLLSLLLIRGGQAYRNAERCSGRKILYDKEGLISDGPSNYTEYLKCEWLIDAGSPNKTIHLIFENMTTECSFDYLFIYDGKSYNSRLIATLSGDSHPTPITAHSGYVRLFYNASFLSDHCEKYPSHNQRLCQDDPECVFCNHTLADRESPSCIHRSRIELCAGQVHNPSDRCPGICPALHTCGACVSQGKGADLTDEFPRRHIYIEECSWCVKEAECQQRSAPKGTCMAPNETTSGIQGWWGGLSANLTTLLQCQVEDIPAGLHFVKYRDPANYSYPDELSINRKTMGAMGYIASKRIEHVYFYTSKFLGFIHPLNAQPANAENLTLYLSLQHAKAHMFLSTDQTEANTESVIKTEEEAVYNNIQAKRAYNRKVFPFVAKGYKYFIEQFLVYFLLLSLQVTEQTRRTPELATTEVTIGWNAHLNSSDKIRPLTYEFLEPFSNGNCSSSYNCLSCLTDTLCSWCEVKRSCMPRNVSEDQCKDGYQHQYMITSPSECPECEGYVQCTVCAADPLCEWVIDTGHCTRRLRHPQKAVTDSSKCPPPCHERTKCSDCITSEKGECAWCENTQLCLPFSDYVSRYNYGQCTSWIDISGPTLRCRSCESHKTCGSCLNEFGCGWCSLEENAQKGVCVEGDFKDISGNMTCSQHLVERWNLSSSHSISWAYDICPDVDECQQNLHECNANASCINIYGDYRCDCNRGFEGDGIFRCDETCYYDCHNGKCSGPPDFLCECDLGWSNHSCDVSCGCNNHSTCNTGVGICDACQHRTSGATCDECMPGAYGNPLDPQGIFSLAKYIIYIYIKIYIHICCFPCMCNGHGDPSLGECNKTTGQCFCTDNTHGFYCEQCQPAYYGNPGNGGKCYLRCDNRVFITNVTQGALGSYNGSGVKGGGHSYCLWILSVFADIMHRATDSKSVPVLSLTIEGDTEIECGQGAVYVYNGIPDFVYGGAGDKMENQRIGEFCGLSPSRDVTVYGTQGTITVLFEGDLTKLRSKGHNGRFNATFRAHACPDQCHGNQICVDGNCVCKEGYWGQNCILPVCPFNCSEALGRGYCLNGICICNSGFGGPHCAEKISKEEMRLQLLTDSGLASLPIELNPDQQIFSDQTHGPSPRAGHSLTTCGDGIIYMYGGYSSLEGIMNDMWMYNVSAKTWRLIETELDQKPIGSYYHAAACIPLLKMIYVFGGFNHTEDEDRGKARSVHATNTLWKFNIESHAWTLDQPPTWLPALAGHTLTHVGTTNLMLIGGFSAENYFNDKVYEYNVSIGLMAWKDHDRNSMHGSFPTGLYGHSAVFDPLTHTIYVFGGYIFRSEHWYMSQELMTLDTKEKKWNMLQPEENSK</sequence>
<dbReference type="Pfam" id="PF00053">
    <property type="entry name" value="EGF_laminin"/>
    <property type="match status" value="1"/>
</dbReference>
<comment type="caution">
    <text evidence="19">The sequence shown here is derived from an EMBL/GenBank/DDBJ whole genome shotgun (WGS) entry which is preliminary data.</text>
</comment>
<dbReference type="InterPro" id="IPR016201">
    <property type="entry name" value="PSI"/>
</dbReference>
<reference evidence="19 20" key="1">
    <citation type="submission" date="2024-04" db="EMBL/GenBank/DDBJ databases">
        <authorList>
            <consortium name="Genoscope - CEA"/>
            <person name="William W."/>
        </authorList>
    </citation>
    <scope>NUCLEOTIDE SEQUENCE [LARGE SCALE GENOMIC DNA]</scope>
</reference>
<dbReference type="PANTHER" id="PTHR46376">
    <property type="entry name" value="LEUCINE-ZIPPER-LIKE TRANSCRIPTIONAL REGULATOR 1"/>
    <property type="match status" value="1"/>
</dbReference>
<evidence type="ECO:0000313" key="19">
    <source>
        <dbReference type="EMBL" id="CAL1535782.1"/>
    </source>
</evidence>
<dbReference type="GO" id="GO:0005509">
    <property type="term" value="F:calcium ion binding"/>
    <property type="evidence" value="ECO:0007669"/>
    <property type="project" value="InterPro"/>
</dbReference>
<dbReference type="InterPro" id="IPR018097">
    <property type="entry name" value="EGF_Ca-bd_CS"/>
</dbReference>
<evidence type="ECO:0000259" key="16">
    <source>
        <dbReference type="PROSITE" id="PS01180"/>
    </source>
</evidence>
<feature type="domain" description="CUB" evidence="16">
    <location>
        <begin position="873"/>
        <end position="1014"/>
    </location>
</feature>
<keyword evidence="6" id="KW-0677">Repeat</keyword>
<dbReference type="Pfam" id="PF24981">
    <property type="entry name" value="Beta-prop_ATRN-LZTR1"/>
    <property type="match status" value="1"/>
</dbReference>
<dbReference type="InterPro" id="IPR056863">
    <property type="entry name" value="LMN_ATRN_NET-like_EGF"/>
</dbReference>
<dbReference type="EMBL" id="CAXITT010000211">
    <property type="protein sequence ID" value="CAL1535782.1"/>
    <property type="molecule type" value="Genomic_DNA"/>
</dbReference>
<dbReference type="GO" id="GO:0016020">
    <property type="term" value="C:membrane"/>
    <property type="evidence" value="ECO:0007669"/>
    <property type="project" value="UniProtKB-SubCell"/>
</dbReference>
<evidence type="ECO:0000313" key="20">
    <source>
        <dbReference type="Proteomes" id="UP001497497"/>
    </source>
</evidence>
<evidence type="ECO:0000256" key="8">
    <source>
        <dbReference type="ARBA" id="ARBA00022989"/>
    </source>
</evidence>
<dbReference type="Pfam" id="PF01437">
    <property type="entry name" value="PSI"/>
    <property type="match status" value="1"/>
</dbReference>
<evidence type="ECO:0000256" key="11">
    <source>
        <dbReference type="ARBA" id="ARBA00023180"/>
    </source>
</evidence>
<feature type="chain" id="PRO_5043976837" description="Multiple epidermal growth factor-like domains protein 8" evidence="15">
    <location>
        <begin position="24"/>
        <end position="1344"/>
    </location>
</feature>
<dbReference type="InterPro" id="IPR015915">
    <property type="entry name" value="Kelch-typ_b-propeller"/>
</dbReference>
<proteinExistence type="predicted"/>
<dbReference type="SUPFAM" id="SSF117281">
    <property type="entry name" value="Kelch motif"/>
    <property type="match status" value="1"/>
</dbReference>
<feature type="domain" description="Laminin EGF-like" evidence="18">
    <location>
        <begin position="821"/>
        <end position="871"/>
    </location>
</feature>
<dbReference type="PROSITE" id="PS00010">
    <property type="entry name" value="ASX_HYDROXYL"/>
    <property type="match status" value="1"/>
</dbReference>
<dbReference type="GO" id="GO:0048513">
    <property type="term" value="P:animal organ development"/>
    <property type="evidence" value="ECO:0007669"/>
    <property type="project" value="UniProtKB-ARBA"/>
</dbReference>
<evidence type="ECO:0008006" key="21">
    <source>
        <dbReference type="Google" id="ProtNLM"/>
    </source>
</evidence>
<feature type="disulfide bond" evidence="14">
    <location>
        <begin position="843"/>
        <end position="852"/>
    </location>
</feature>
<dbReference type="Gene3D" id="2.120.10.80">
    <property type="entry name" value="Kelch-type beta propeller"/>
    <property type="match status" value="1"/>
</dbReference>
<keyword evidence="7" id="KW-0106">Calcium</keyword>
<keyword evidence="12 14" id="KW-0424">Laminin EGF-like domain</keyword>
<evidence type="ECO:0000256" key="9">
    <source>
        <dbReference type="ARBA" id="ARBA00023136"/>
    </source>
</evidence>
<dbReference type="Gene3D" id="2.60.120.290">
    <property type="entry name" value="Spermadhesin, CUB domain"/>
    <property type="match status" value="1"/>
</dbReference>
<dbReference type="GO" id="GO:0048731">
    <property type="term" value="P:system development"/>
    <property type="evidence" value="ECO:0007669"/>
    <property type="project" value="UniProtKB-ARBA"/>
</dbReference>
<evidence type="ECO:0000259" key="17">
    <source>
        <dbReference type="PROSITE" id="PS50026"/>
    </source>
</evidence>
<dbReference type="InterPro" id="IPR024731">
    <property type="entry name" value="NELL2-like_EGF"/>
</dbReference>
<evidence type="ECO:0000256" key="1">
    <source>
        <dbReference type="ARBA" id="ARBA00004479"/>
    </source>
</evidence>
<dbReference type="InterPro" id="IPR000859">
    <property type="entry name" value="CUB_dom"/>
</dbReference>
<evidence type="ECO:0000256" key="10">
    <source>
        <dbReference type="ARBA" id="ARBA00023157"/>
    </source>
</evidence>
<dbReference type="SMART" id="SM00179">
    <property type="entry name" value="EGF_CA"/>
    <property type="match status" value="1"/>
</dbReference>
<dbReference type="SMART" id="SM00181">
    <property type="entry name" value="EGF"/>
    <property type="match status" value="6"/>
</dbReference>
<dbReference type="InterPro" id="IPR000742">
    <property type="entry name" value="EGF"/>
</dbReference>
<dbReference type="PROSITE" id="PS01180">
    <property type="entry name" value="CUB"/>
    <property type="match status" value="2"/>
</dbReference>
<dbReference type="PROSITE" id="PS01186">
    <property type="entry name" value="EGF_2"/>
    <property type="match status" value="1"/>
</dbReference>
<accession>A0AAV2HQ13</accession>
<keyword evidence="4" id="KW-0812">Transmembrane</keyword>
<dbReference type="CDD" id="cd00054">
    <property type="entry name" value="EGF_CA"/>
    <property type="match status" value="1"/>
</dbReference>
<evidence type="ECO:0000256" key="5">
    <source>
        <dbReference type="ARBA" id="ARBA00022729"/>
    </source>
</evidence>
<evidence type="ECO:0000256" key="4">
    <source>
        <dbReference type="ARBA" id="ARBA00022692"/>
    </source>
</evidence>
<keyword evidence="3 13" id="KW-0245">EGF-like domain</keyword>
<dbReference type="SUPFAM" id="SSF57196">
    <property type="entry name" value="EGF/Laminin"/>
    <property type="match status" value="3"/>
</dbReference>
<feature type="domain" description="EGF-like" evidence="17">
    <location>
        <begin position="678"/>
        <end position="719"/>
    </location>
</feature>